<evidence type="ECO:0000256" key="3">
    <source>
        <dbReference type="ARBA" id="ARBA00022692"/>
    </source>
</evidence>
<dbReference type="Gene3D" id="3.40.50.300">
    <property type="entry name" value="P-loop containing nucleotide triphosphate hydrolases"/>
    <property type="match status" value="1"/>
</dbReference>
<keyword evidence="3 8" id="KW-0812">Transmembrane</keyword>
<dbReference type="Gene3D" id="1.20.1560.10">
    <property type="entry name" value="ABC transporter type 1, transmembrane domain"/>
    <property type="match status" value="1"/>
</dbReference>
<protein>
    <submittedName>
        <fullName evidence="11">ATP-binding cassette subfamily B protein</fullName>
    </submittedName>
</protein>
<evidence type="ECO:0000256" key="2">
    <source>
        <dbReference type="ARBA" id="ARBA00022475"/>
    </source>
</evidence>
<dbReference type="PROSITE" id="PS50893">
    <property type="entry name" value="ABC_TRANSPORTER_2"/>
    <property type="match status" value="1"/>
</dbReference>
<sequence length="552" mass="59354">MKGHGPLPPILADSRRKLMAWLLANGLAQAALMSGIALATRQGFDGLHHAPVAPHWIMANAMAVALFGLMLMWLRVIERATAEKMGQSYLMATRLLLFDHVNNLPSRVLQKRTQGVMMVRFVADLNALNDWVGRGLAGLLVSAITITAAITVLAWLSPLIAACVAIVIAIALALLAVAGTPLYKRVRKLRSERGRLAANLGERLGASSPVRVFGRARGERARLKKQSKRLADAAVSQIHLASLLRALPDAISPILTALVLATSMLQAERIDWGTLLASVLIVNLLDSPIRDLSRVFVFLQNFRAARDVLGRFLQLPSLDSGQPLPPLSAGPGQLVLKDVSVEGVFEQINAQAQAGTLIAITGASGTGKSTLLALATRMFDPAQGTVCLDGQNLSEHDLNSIRQAVGTISPSLPLLRGSIRRNLTYRARSATEAEIDQTLQLCGLTQAIDALPRGLATRIAEHATDIPAATRQRLIIARAIMGAPRLLLIDDADALLDTVRTETLAPVLQNNSATVLLVTSDPRWLAAADAIWHMDVTGLHIYKNNTTECCKK</sequence>
<dbReference type="InterPro" id="IPR039421">
    <property type="entry name" value="Type_1_exporter"/>
</dbReference>
<feature type="domain" description="ABC transmembrane type-1" evidence="10">
    <location>
        <begin position="26"/>
        <end position="301"/>
    </location>
</feature>
<dbReference type="SMART" id="SM00382">
    <property type="entry name" value="AAA"/>
    <property type="match status" value="1"/>
</dbReference>
<dbReference type="AlphaFoldDB" id="A0A4Q7VTJ2"/>
<dbReference type="OrthoDB" id="8541474at2"/>
<dbReference type="InterPro" id="IPR003439">
    <property type="entry name" value="ABC_transporter-like_ATP-bd"/>
</dbReference>
<comment type="subcellular location">
    <subcellularLocation>
        <location evidence="1">Cell membrane</location>
        <topology evidence="1">Multi-pass membrane protein</topology>
    </subcellularLocation>
</comment>
<keyword evidence="4" id="KW-0547">Nucleotide-binding</keyword>
<dbReference type="Pfam" id="PF00005">
    <property type="entry name" value="ABC_tran"/>
    <property type="match status" value="1"/>
</dbReference>
<keyword evidence="12" id="KW-1185">Reference proteome</keyword>
<dbReference type="InterPro" id="IPR027417">
    <property type="entry name" value="P-loop_NTPase"/>
</dbReference>
<dbReference type="PROSITE" id="PS50929">
    <property type="entry name" value="ABC_TM1F"/>
    <property type="match status" value="1"/>
</dbReference>
<dbReference type="InterPro" id="IPR003593">
    <property type="entry name" value="AAA+_ATPase"/>
</dbReference>
<feature type="transmembrane region" description="Helical" evidence="8">
    <location>
        <begin position="159"/>
        <end position="183"/>
    </location>
</feature>
<evidence type="ECO:0000259" key="10">
    <source>
        <dbReference type="PROSITE" id="PS50929"/>
    </source>
</evidence>
<proteinExistence type="predicted"/>
<evidence type="ECO:0000256" key="8">
    <source>
        <dbReference type="SAM" id="Phobius"/>
    </source>
</evidence>
<feature type="transmembrane region" description="Helical" evidence="8">
    <location>
        <begin position="135"/>
        <end position="153"/>
    </location>
</feature>
<evidence type="ECO:0000256" key="6">
    <source>
        <dbReference type="ARBA" id="ARBA00022989"/>
    </source>
</evidence>
<dbReference type="GO" id="GO:0016887">
    <property type="term" value="F:ATP hydrolysis activity"/>
    <property type="evidence" value="ECO:0007669"/>
    <property type="project" value="InterPro"/>
</dbReference>
<reference evidence="11 12" key="1">
    <citation type="submission" date="2019-02" db="EMBL/GenBank/DDBJ databases">
        <title>Genomic Encyclopedia of Type Strains, Phase IV (KMG-IV): sequencing the most valuable type-strain genomes for metagenomic binning, comparative biology and taxonomic classification.</title>
        <authorList>
            <person name="Goeker M."/>
        </authorList>
    </citation>
    <scope>NUCLEOTIDE SEQUENCE [LARGE SCALE GENOMIC DNA]</scope>
    <source>
        <strain evidence="11 12">DSM 23814</strain>
    </source>
</reference>
<feature type="transmembrane region" description="Helical" evidence="8">
    <location>
        <begin position="52"/>
        <end position="74"/>
    </location>
</feature>
<dbReference type="SUPFAM" id="SSF90123">
    <property type="entry name" value="ABC transporter transmembrane region"/>
    <property type="match status" value="1"/>
</dbReference>
<organism evidence="11 12">
    <name type="scientific">Advenella incenata</name>
    <dbReference type="NCBI Taxonomy" id="267800"/>
    <lineage>
        <taxon>Bacteria</taxon>
        <taxon>Pseudomonadati</taxon>
        <taxon>Pseudomonadota</taxon>
        <taxon>Betaproteobacteria</taxon>
        <taxon>Burkholderiales</taxon>
        <taxon>Alcaligenaceae</taxon>
    </lineage>
</organism>
<keyword evidence="2" id="KW-1003">Cell membrane</keyword>
<dbReference type="SUPFAM" id="SSF52540">
    <property type="entry name" value="P-loop containing nucleoside triphosphate hydrolases"/>
    <property type="match status" value="1"/>
</dbReference>
<dbReference type="RefSeq" id="WP_130303674.1">
    <property type="nucleotide sequence ID" value="NZ_SHKO01000001.1"/>
</dbReference>
<accession>A0A4Q7VTJ2</accession>
<feature type="domain" description="ABC transporter" evidence="9">
    <location>
        <begin position="313"/>
        <end position="552"/>
    </location>
</feature>
<evidence type="ECO:0000313" key="12">
    <source>
        <dbReference type="Proteomes" id="UP000293398"/>
    </source>
</evidence>
<dbReference type="PANTHER" id="PTHR24221">
    <property type="entry name" value="ATP-BINDING CASSETTE SUB-FAMILY B"/>
    <property type="match status" value="1"/>
</dbReference>
<keyword evidence="6 8" id="KW-1133">Transmembrane helix</keyword>
<feature type="transmembrane region" description="Helical" evidence="8">
    <location>
        <begin position="20"/>
        <end position="40"/>
    </location>
</feature>
<evidence type="ECO:0000256" key="5">
    <source>
        <dbReference type="ARBA" id="ARBA00022840"/>
    </source>
</evidence>
<dbReference type="PANTHER" id="PTHR24221:SF654">
    <property type="entry name" value="ATP-BINDING CASSETTE SUB-FAMILY B MEMBER 6"/>
    <property type="match status" value="1"/>
</dbReference>
<evidence type="ECO:0000259" key="9">
    <source>
        <dbReference type="PROSITE" id="PS50893"/>
    </source>
</evidence>
<dbReference type="Pfam" id="PF00664">
    <property type="entry name" value="ABC_membrane"/>
    <property type="match status" value="1"/>
</dbReference>
<dbReference type="GO" id="GO:0005886">
    <property type="term" value="C:plasma membrane"/>
    <property type="evidence" value="ECO:0007669"/>
    <property type="project" value="UniProtKB-SubCell"/>
</dbReference>
<dbReference type="Proteomes" id="UP000293398">
    <property type="component" value="Unassembled WGS sequence"/>
</dbReference>
<keyword evidence="5 11" id="KW-0067">ATP-binding</keyword>
<evidence type="ECO:0000256" key="1">
    <source>
        <dbReference type="ARBA" id="ARBA00004651"/>
    </source>
</evidence>
<evidence type="ECO:0000256" key="4">
    <source>
        <dbReference type="ARBA" id="ARBA00022741"/>
    </source>
</evidence>
<evidence type="ECO:0000313" key="11">
    <source>
        <dbReference type="EMBL" id="RZT99842.1"/>
    </source>
</evidence>
<evidence type="ECO:0000256" key="7">
    <source>
        <dbReference type="ARBA" id="ARBA00023136"/>
    </source>
</evidence>
<comment type="caution">
    <text evidence="11">The sequence shown here is derived from an EMBL/GenBank/DDBJ whole genome shotgun (WGS) entry which is preliminary data.</text>
</comment>
<dbReference type="InterPro" id="IPR011527">
    <property type="entry name" value="ABC1_TM_dom"/>
</dbReference>
<dbReference type="GO" id="GO:0140359">
    <property type="term" value="F:ABC-type transporter activity"/>
    <property type="evidence" value="ECO:0007669"/>
    <property type="project" value="InterPro"/>
</dbReference>
<dbReference type="EMBL" id="SHKO01000001">
    <property type="protein sequence ID" value="RZT99842.1"/>
    <property type="molecule type" value="Genomic_DNA"/>
</dbReference>
<dbReference type="InterPro" id="IPR036640">
    <property type="entry name" value="ABC1_TM_sf"/>
</dbReference>
<dbReference type="GO" id="GO:0034040">
    <property type="term" value="F:ATPase-coupled lipid transmembrane transporter activity"/>
    <property type="evidence" value="ECO:0007669"/>
    <property type="project" value="TreeGrafter"/>
</dbReference>
<name>A0A4Q7VTJ2_9BURK</name>
<keyword evidence="7 8" id="KW-0472">Membrane</keyword>
<dbReference type="CDD" id="cd07346">
    <property type="entry name" value="ABC_6TM_exporters"/>
    <property type="match status" value="1"/>
</dbReference>
<gene>
    <name evidence="11" type="ORF">EV681_1637</name>
</gene>
<dbReference type="GO" id="GO:0005524">
    <property type="term" value="F:ATP binding"/>
    <property type="evidence" value="ECO:0007669"/>
    <property type="project" value="UniProtKB-KW"/>
</dbReference>